<evidence type="ECO:0000256" key="1">
    <source>
        <dbReference type="ARBA" id="ARBA00004123"/>
    </source>
</evidence>
<sequence length="605" mass="66321">MSSFFTTPASQRKRKRQDSGPSTSTKRQITASSTSRTPNEKSRRNRSESISGSDLDDEDDRDDVRSVSESSDDENENETAAEKRLRLAEQYLENIRAEVDEAGFDAADVDQDIITRRLKEDVAESKGKVYRHIASALDVENAIQTFFRADQRDITALACCAPYAYTVAKDRSIVKWEIPVSTSSKPSHSGDNGDGEDIDNDAAPETPHSGPNYTPPLRPKKLAFSRGTRSKQKSYIGHTADILCAAASTTGRFLATGGLDRRIVIWDVSTTSSLKPVKVFPQHRDAVTGLVFRRGTNQLYSCSKDRTVKVWSLDELAYVETLFGHQDAVVNIAAGYREQCVSVGARDRTARLWKVGEETQLVFRGGGIAGKQKNKDRGPDKAKAMSHLDEIPPEGLHAEGSIDRVALVDDETFVTGSDSGAISLWSIHKKKAVAVVPLAHGLDPPIKLEDAFAEEDLEGRKVPAPPGARWITALATIPYSDIVVSGSWDGAVRMWRVREDRRGLDAIGVIGSALTARDADQKSNGTQVQRKAVKGVINDICVFEKGERAKDGVKVVIGLSNSPRLGRWRSFEGKSTAVVFDISQRRLEIMANGINGHAEKEEKAD</sequence>
<evidence type="ECO:0000313" key="8">
    <source>
        <dbReference type="Proteomes" id="UP000799772"/>
    </source>
</evidence>
<accession>A0A9P4M653</accession>
<dbReference type="PANTHER" id="PTHR19865">
    <property type="entry name" value="U3 SMALL NUCLEOLAR RNA INTERACTING PROTEIN 2"/>
    <property type="match status" value="1"/>
</dbReference>
<dbReference type="InterPro" id="IPR036322">
    <property type="entry name" value="WD40_repeat_dom_sf"/>
</dbReference>
<dbReference type="EMBL" id="ML978126">
    <property type="protein sequence ID" value="KAF2098545.1"/>
    <property type="molecule type" value="Genomic_DNA"/>
</dbReference>
<dbReference type="InterPro" id="IPR001680">
    <property type="entry name" value="WD40_rpt"/>
</dbReference>
<feature type="compositionally biased region" description="Acidic residues" evidence="6">
    <location>
        <begin position="70"/>
        <end position="79"/>
    </location>
</feature>
<feature type="region of interest" description="Disordered" evidence="6">
    <location>
        <begin position="181"/>
        <end position="221"/>
    </location>
</feature>
<feature type="repeat" description="WD" evidence="5">
    <location>
        <begin position="235"/>
        <end position="276"/>
    </location>
</feature>
<feature type="repeat" description="WD" evidence="5">
    <location>
        <begin position="471"/>
        <end position="505"/>
    </location>
</feature>
<name>A0A9P4M653_9PEZI</name>
<evidence type="ECO:0000256" key="2">
    <source>
        <dbReference type="ARBA" id="ARBA00022574"/>
    </source>
</evidence>
<keyword evidence="4" id="KW-0539">Nucleus</keyword>
<reference evidence="7" key="1">
    <citation type="journal article" date="2020" name="Stud. Mycol.">
        <title>101 Dothideomycetes genomes: a test case for predicting lifestyles and emergence of pathogens.</title>
        <authorList>
            <person name="Haridas S."/>
            <person name="Albert R."/>
            <person name="Binder M."/>
            <person name="Bloem J."/>
            <person name="Labutti K."/>
            <person name="Salamov A."/>
            <person name="Andreopoulos B."/>
            <person name="Baker S."/>
            <person name="Barry K."/>
            <person name="Bills G."/>
            <person name="Bluhm B."/>
            <person name="Cannon C."/>
            <person name="Castanera R."/>
            <person name="Culley D."/>
            <person name="Daum C."/>
            <person name="Ezra D."/>
            <person name="Gonzalez J."/>
            <person name="Henrissat B."/>
            <person name="Kuo A."/>
            <person name="Liang C."/>
            <person name="Lipzen A."/>
            <person name="Lutzoni F."/>
            <person name="Magnuson J."/>
            <person name="Mondo S."/>
            <person name="Nolan M."/>
            <person name="Ohm R."/>
            <person name="Pangilinan J."/>
            <person name="Park H.-J."/>
            <person name="Ramirez L."/>
            <person name="Alfaro M."/>
            <person name="Sun H."/>
            <person name="Tritt A."/>
            <person name="Yoshinaga Y."/>
            <person name="Zwiers L.-H."/>
            <person name="Turgeon B."/>
            <person name="Goodwin S."/>
            <person name="Spatafora J."/>
            <person name="Crous P."/>
            <person name="Grigoriev I."/>
        </authorList>
    </citation>
    <scope>NUCLEOTIDE SEQUENCE</scope>
    <source>
        <strain evidence="7">CBS 133067</strain>
    </source>
</reference>
<dbReference type="OrthoDB" id="189968at2759"/>
<proteinExistence type="predicted"/>
<feature type="compositionally biased region" description="Polar residues" evidence="6">
    <location>
        <begin position="19"/>
        <end position="37"/>
    </location>
</feature>
<dbReference type="PRINTS" id="PR00320">
    <property type="entry name" value="GPROTEINBRPT"/>
</dbReference>
<dbReference type="InterPro" id="IPR019775">
    <property type="entry name" value="WD40_repeat_CS"/>
</dbReference>
<feature type="compositionally biased region" description="Basic and acidic residues" evidence="6">
    <location>
        <begin position="38"/>
        <end position="47"/>
    </location>
</feature>
<dbReference type="Pfam" id="PF00400">
    <property type="entry name" value="WD40"/>
    <property type="match status" value="4"/>
</dbReference>
<evidence type="ECO:0000256" key="5">
    <source>
        <dbReference type="PROSITE-ProRule" id="PRU00221"/>
    </source>
</evidence>
<evidence type="ECO:0000313" key="7">
    <source>
        <dbReference type="EMBL" id="KAF2098545.1"/>
    </source>
</evidence>
<dbReference type="PROSITE" id="PS50082">
    <property type="entry name" value="WD_REPEATS_2"/>
    <property type="match status" value="4"/>
</dbReference>
<evidence type="ECO:0000256" key="3">
    <source>
        <dbReference type="ARBA" id="ARBA00022737"/>
    </source>
</evidence>
<keyword evidence="2 5" id="KW-0853">WD repeat</keyword>
<dbReference type="GO" id="GO:0034511">
    <property type="term" value="F:U3 snoRNA binding"/>
    <property type="evidence" value="ECO:0007669"/>
    <property type="project" value="InterPro"/>
</dbReference>
<dbReference type="GO" id="GO:0032040">
    <property type="term" value="C:small-subunit processome"/>
    <property type="evidence" value="ECO:0007669"/>
    <property type="project" value="TreeGrafter"/>
</dbReference>
<protein>
    <submittedName>
        <fullName evidence="7">Small nucleolar ribonucleoprotein-like protein complex subunit</fullName>
    </submittedName>
</protein>
<dbReference type="AlphaFoldDB" id="A0A9P4M653"/>
<feature type="compositionally biased region" description="Polar residues" evidence="6">
    <location>
        <begin position="1"/>
        <end position="10"/>
    </location>
</feature>
<evidence type="ECO:0000256" key="6">
    <source>
        <dbReference type="SAM" id="MobiDB-lite"/>
    </source>
</evidence>
<comment type="subcellular location">
    <subcellularLocation>
        <location evidence="1">Nucleus</location>
    </subcellularLocation>
</comment>
<gene>
    <name evidence="7" type="ORF">NA57DRAFT_65985</name>
</gene>
<organism evidence="7 8">
    <name type="scientific">Rhizodiscina lignyota</name>
    <dbReference type="NCBI Taxonomy" id="1504668"/>
    <lineage>
        <taxon>Eukaryota</taxon>
        <taxon>Fungi</taxon>
        <taxon>Dikarya</taxon>
        <taxon>Ascomycota</taxon>
        <taxon>Pezizomycotina</taxon>
        <taxon>Dothideomycetes</taxon>
        <taxon>Pleosporomycetidae</taxon>
        <taxon>Aulographales</taxon>
        <taxon>Rhizodiscinaceae</taxon>
        <taxon>Rhizodiscina</taxon>
    </lineage>
</organism>
<dbReference type="InterPro" id="IPR039241">
    <property type="entry name" value="Rrp9-like"/>
</dbReference>
<keyword evidence="3" id="KW-0677">Repeat</keyword>
<keyword evidence="7" id="KW-0687">Ribonucleoprotein</keyword>
<comment type="caution">
    <text evidence="7">The sequence shown here is derived from an EMBL/GenBank/DDBJ whole genome shotgun (WGS) entry which is preliminary data.</text>
</comment>
<dbReference type="InterPro" id="IPR015943">
    <property type="entry name" value="WD40/YVTN_repeat-like_dom_sf"/>
</dbReference>
<dbReference type="InterPro" id="IPR020472">
    <property type="entry name" value="WD40_PAC1"/>
</dbReference>
<dbReference type="Gene3D" id="2.130.10.10">
    <property type="entry name" value="YVTN repeat-like/Quinoprotein amine dehydrogenase"/>
    <property type="match status" value="1"/>
</dbReference>
<dbReference type="PANTHER" id="PTHR19865:SF0">
    <property type="entry name" value="U3 SMALL NUCLEOLAR RNA-INTERACTING PROTEIN 2"/>
    <property type="match status" value="1"/>
</dbReference>
<feature type="region of interest" description="Disordered" evidence="6">
    <location>
        <begin position="1"/>
        <end position="81"/>
    </location>
</feature>
<dbReference type="Proteomes" id="UP000799772">
    <property type="component" value="Unassembled WGS sequence"/>
</dbReference>
<feature type="compositionally biased region" description="Acidic residues" evidence="6">
    <location>
        <begin position="193"/>
        <end position="202"/>
    </location>
</feature>
<feature type="repeat" description="WD" evidence="5">
    <location>
        <begin position="322"/>
        <end position="363"/>
    </location>
</feature>
<dbReference type="SUPFAM" id="SSF50978">
    <property type="entry name" value="WD40 repeat-like"/>
    <property type="match status" value="1"/>
</dbReference>
<keyword evidence="8" id="KW-1185">Reference proteome</keyword>
<dbReference type="PROSITE" id="PS00678">
    <property type="entry name" value="WD_REPEATS_1"/>
    <property type="match status" value="1"/>
</dbReference>
<evidence type="ECO:0000256" key="4">
    <source>
        <dbReference type="ARBA" id="ARBA00023242"/>
    </source>
</evidence>
<dbReference type="SMART" id="SM00320">
    <property type="entry name" value="WD40"/>
    <property type="match status" value="6"/>
</dbReference>
<feature type="repeat" description="WD" evidence="5">
    <location>
        <begin position="280"/>
        <end position="321"/>
    </location>
</feature>
<dbReference type="PROSITE" id="PS50294">
    <property type="entry name" value="WD_REPEATS_REGION"/>
    <property type="match status" value="2"/>
</dbReference>